<dbReference type="InterPro" id="IPR004821">
    <property type="entry name" value="Cyt_trans-like"/>
</dbReference>
<organism evidence="6">
    <name type="scientific">Fervidicoccus fontis</name>
    <dbReference type="NCBI Taxonomy" id="683846"/>
    <lineage>
        <taxon>Archaea</taxon>
        <taxon>Thermoproteota</taxon>
        <taxon>Thermoprotei</taxon>
        <taxon>Fervidicoccales</taxon>
        <taxon>Fervidicoccaceae</taxon>
        <taxon>Fervidicoccus</taxon>
    </lineage>
</organism>
<dbReference type="AlphaFoldDB" id="A0A7C2VA87"/>
<feature type="domain" description="DUF357" evidence="5">
    <location>
        <begin position="11"/>
        <end position="78"/>
    </location>
</feature>
<dbReference type="Proteomes" id="UP000886076">
    <property type="component" value="Unassembled WGS sequence"/>
</dbReference>
<reference evidence="7" key="2">
    <citation type="submission" date="2020-10" db="EMBL/GenBank/DDBJ databases">
        <title>Fervidococcus fontis strain 3639Fd - the first crenarchaeon capable of growth on lipids.</title>
        <authorList>
            <person name="Kochetkova T.V."/>
            <person name="Elcheninov A.G."/>
            <person name="Toschakov S.V."/>
            <person name="Kublanov I.V."/>
        </authorList>
    </citation>
    <scope>NUCLEOTIDE SEQUENCE</scope>
    <source>
        <strain evidence="7">3639Fd</strain>
    </source>
</reference>
<evidence type="ECO:0000256" key="1">
    <source>
        <dbReference type="ARBA" id="ARBA00022679"/>
    </source>
</evidence>
<evidence type="ECO:0000259" key="5">
    <source>
        <dbReference type="Pfam" id="PF04010"/>
    </source>
</evidence>
<dbReference type="Proteomes" id="UP000652307">
    <property type="component" value="Unassembled WGS sequence"/>
</dbReference>
<protein>
    <submittedName>
        <fullName evidence="6">DUF357 domain-containing protein</fullName>
    </submittedName>
</protein>
<sequence>MNEMKDRIATYIKMVENALEQTECQKSSLNKEESDLINLAKLYLEDSKYYLEKEDLVTSLATISYAEGLLDALARLGKLKIEWKREKRKKVLITGTFDILHEGHIRLIEEASKLGDVYVIVSRDVNAKKNKGREVIFPENSRLKIVSSIKNVKMAMLGDENDYLKKVIEVSPDIIVLGPDQKFGEEQLKEELKKRGLNNVEVIRLKNRFNDFYPNSSTQVILEVMKKFCI</sequence>
<dbReference type="PANTHER" id="PTHR43793:SF1">
    <property type="entry name" value="FAD SYNTHASE"/>
    <property type="match status" value="1"/>
</dbReference>
<dbReference type="InterPro" id="IPR036809">
    <property type="entry name" value="AF1782-like_sf"/>
</dbReference>
<dbReference type="Gene3D" id="3.40.50.620">
    <property type="entry name" value="HUPs"/>
    <property type="match status" value="1"/>
</dbReference>
<feature type="coiled-coil region" evidence="3">
    <location>
        <begin position="1"/>
        <end position="32"/>
    </location>
</feature>
<gene>
    <name evidence="6" type="ORF">ENO39_01610</name>
    <name evidence="7" type="ORF">IOK49_05050</name>
</gene>
<proteinExistence type="predicted"/>
<dbReference type="InterPro" id="IPR014729">
    <property type="entry name" value="Rossmann-like_a/b/a_fold"/>
</dbReference>
<name>A0A7C2VA87_9CREN</name>
<keyword evidence="3" id="KW-0175">Coiled coil</keyword>
<feature type="domain" description="Cytidyltransferase-like" evidence="4">
    <location>
        <begin position="93"/>
        <end position="220"/>
    </location>
</feature>
<dbReference type="PANTHER" id="PTHR43793">
    <property type="entry name" value="FAD SYNTHASE"/>
    <property type="match status" value="1"/>
</dbReference>
<reference evidence="6" key="1">
    <citation type="journal article" date="2020" name="mSystems">
        <title>Genome- and Community-Level Interaction Insights into Carbon Utilization and Element Cycling Functions of Hydrothermarchaeota in Hydrothermal Sediment.</title>
        <authorList>
            <person name="Zhou Z."/>
            <person name="Liu Y."/>
            <person name="Xu W."/>
            <person name="Pan J."/>
            <person name="Luo Z.H."/>
            <person name="Li M."/>
        </authorList>
    </citation>
    <scope>NUCLEOTIDE SEQUENCE [LARGE SCALE GENOMIC DNA]</scope>
    <source>
        <strain evidence="6">SpSt-1261</strain>
    </source>
</reference>
<dbReference type="NCBIfam" id="TIGR00125">
    <property type="entry name" value="cyt_tran_rel"/>
    <property type="match status" value="1"/>
</dbReference>
<dbReference type="SUPFAM" id="SSF158372">
    <property type="entry name" value="AF1782-like"/>
    <property type="match status" value="1"/>
</dbReference>
<dbReference type="Pfam" id="PF01467">
    <property type="entry name" value="CTP_transf_like"/>
    <property type="match status" value="1"/>
</dbReference>
<evidence type="ECO:0000313" key="7">
    <source>
        <dbReference type="EMBL" id="MBE9391438.1"/>
    </source>
</evidence>
<dbReference type="SUPFAM" id="SSF52374">
    <property type="entry name" value="Nucleotidylyl transferase"/>
    <property type="match status" value="1"/>
</dbReference>
<dbReference type="EMBL" id="JADEZV010000003">
    <property type="protein sequence ID" value="MBE9391438.1"/>
    <property type="molecule type" value="Genomic_DNA"/>
</dbReference>
<dbReference type="InterPro" id="IPR023140">
    <property type="entry name" value="DUF357"/>
</dbReference>
<evidence type="ECO:0000256" key="2">
    <source>
        <dbReference type="ARBA" id="ARBA00022695"/>
    </source>
</evidence>
<dbReference type="Pfam" id="PF04010">
    <property type="entry name" value="DUF357"/>
    <property type="match status" value="1"/>
</dbReference>
<evidence type="ECO:0000259" key="4">
    <source>
        <dbReference type="Pfam" id="PF01467"/>
    </source>
</evidence>
<dbReference type="GO" id="GO:0016779">
    <property type="term" value="F:nucleotidyltransferase activity"/>
    <property type="evidence" value="ECO:0007669"/>
    <property type="project" value="UniProtKB-KW"/>
</dbReference>
<dbReference type="EMBL" id="DSFH01000028">
    <property type="protein sequence ID" value="HEW63744.1"/>
    <property type="molecule type" value="Genomic_DNA"/>
</dbReference>
<evidence type="ECO:0000313" key="6">
    <source>
        <dbReference type="EMBL" id="HEW63744.1"/>
    </source>
</evidence>
<accession>A0A7C2VA87</accession>
<dbReference type="Gene3D" id="1.20.1270.90">
    <property type="entry name" value="AF1782-like"/>
    <property type="match status" value="1"/>
</dbReference>
<comment type="caution">
    <text evidence="6">The sequence shown here is derived from an EMBL/GenBank/DDBJ whole genome shotgun (WGS) entry which is preliminary data.</text>
</comment>
<evidence type="ECO:0000256" key="3">
    <source>
        <dbReference type="SAM" id="Coils"/>
    </source>
</evidence>
<keyword evidence="1" id="KW-0808">Transferase</keyword>
<keyword evidence="2" id="KW-0548">Nucleotidyltransferase</keyword>
<dbReference type="InterPro" id="IPR050385">
    <property type="entry name" value="Archaeal_FAD_synthase"/>
</dbReference>